<proteinExistence type="predicted"/>
<gene>
    <name evidence="1" type="ORF">BECKDK2373B_GA0170837_10122</name>
    <name evidence="2" type="ORF">BECKDK2373C_GA0170839_10872</name>
</gene>
<evidence type="ECO:0000313" key="1">
    <source>
        <dbReference type="EMBL" id="VFJ46029.1"/>
    </source>
</evidence>
<sequence length="67" mass="8074">MEIERKYIVDESNRKVAVQLDMETFTKIDEILENYGLVRLMQIEESNDELLDLDQARSYYRTLEKTQ</sequence>
<reference evidence="1" key="1">
    <citation type="submission" date="2019-02" db="EMBL/GenBank/DDBJ databases">
        <authorList>
            <person name="Gruber-Vodicka R. H."/>
            <person name="Seah K. B. B."/>
        </authorList>
    </citation>
    <scope>NUCLEOTIDE SEQUENCE</scope>
    <source>
        <strain evidence="2">BECK_DK161</strain>
        <strain evidence="1">BECK_DK47</strain>
    </source>
</reference>
<evidence type="ECO:0000313" key="2">
    <source>
        <dbReference type="EMBL" id="VFJ61155.1"/>
    </source>
</evidence>
<protein>
    <submittedName>
        <fullName evidence="1">Uncharacterized protein</fullName>
    </submittedName>
</protein>
<dbReference type="Gene3D" id="6.10.250.2100">
    <property type="match status" value="1"/>
</dbReference>
<name>A0A450S301_9GAMM</name>
<organism evidence="1">
    <name type="scientific">Candidatus Kentrum sp. DK</name>
    <dbReference type="NCBI Taxonomy" id="2126562"/>
    <lineage>
        <taxon>Bacteria</taxon>
        <taxon>Pseudomonadati</taxon>
        <taxon>Pseudomonadota</taxon>
        <taxon>Gammaproteobacteria</taxon>
        <taxon>Candidatus Kentrum</taxon>
    </lineage>
</organism>
<dbReference type="EMBL" id="CAADEX010000012">
    <property type="protein sequence ID" value="VFJ46029.1"/>
    <property type="molecule type" value="Genomic_DNA"/>
</dbReference>
<dbReference type="Pfam" id="PF18506">
    <property type="entry name" value="RelB-like"/>
    <property type="match status" value="1"/>
</dbReference>
<dbReference type="EMBL" id="CAADEY010000087">
    <property type="protein sequence ID" value="VFJ61155.1"/>
    <property type="molecule type" value="Genomic_DNA"/>
</dbReference>
<dbReference type="InterPro" id="IPR049537">
    <property type="entry name" value="RelB-like"/>
</dbReference>
<accession>A0A450S301</accession>
<dbReference type="AlphaFoldDB" id="A0A450S301"/>